<keyword evidence="3" id="KW-1185">Reference proteome</keyword>
<protein>
    <submittedName>
        <fullName evidence="2">Uncharacterized protein</fullName>
    </submittedName>
</protein>
<feature type="region of interest" description="Disordered" evidence="1">
    <location>
        <begin position="40"/>
        <end position="96"/>
    </location>
</feature>
<accession>A0A4Y2BK67</accession>
<dbReference type="EMBL" id="BGPR01000086">
    <property type="protein sequence ID" value="GBL92448.1"/>
    <property type="molecule type" value="Genomic_DNA"/>
</dbReference>
<comment type="caution">
    <text evidence="2">The sequence shown here is derived from an EMBL/GenBank/DDBJ whole genome shotgun (WGS) entry which is preliminary data.</text>
</comment>
<evidence type="ECO:0000313" key="3">
    <source>
        <dbReference type="Proteomes" id="UP000499080"/>
    </source>
</evidence>
<sequence>MSGIDVEEYLTADDDLMVLKELMKKITHFIFFFLTHDGRPTRQGVRHYKGRRGKRANHSPGRNKEPNPPKQHPFFQQKMIHNHQDGEKFPQNRNTL</sequence>
<feature type="compositionally biased region" description="Basic residues" evidence="1">
    <location>
        <begin position="44"/>
        <end position="57"/>
    </location>
</feature>
<name>A0A4Y2BK67_ARAVE</name>
<reference evidence="2 3" key="1">
    <citation type="journal article" date="2019" name="Sci. Rep.">
        <title>Orb-weaving spider Araneus ventricosus genome elucidates the spidroin gene catalogue.</title>
        <authorList>
            <person name="Kono N."/>
            <person name="Nakamura H."/>
            <person name="Ohtoshi R."/>
            <person name="Moran D.A.P."/>
            <person name="Shinohara A."/>
            <person name="Yoshida Y."/>
            <person name="Fujiwara M."/>
            <person name="Mori M."/>
            <person name="Tomita M."/>
            <person name="Arakawa K."/>
        </authorList>
    </citation>
    <scope>NUCLEOTIDE SEQUENCE [LARGE SCALE GENOMIC DNA]</scope>
</reference>
<organism evidence="2 3">
    <name type="scientific">Araneus ventricosus</name>
    <name type="common">Orbweaver spider</name>
    <name type="synonym">Epeira ventricosa</name>
    <dbReference type="NCBI Taxonomy" id="182803"/>
    <lineage>
        <taxon>Eukaryota</taxon>
        <taxon>Metazoa</taxon>
        <taxon>Ecdysozoa</taxon>
        <taxon>Arthropoda</taxon>
        <taxon>Chelicerata</taxon>
        <taxon>Arachnida</taxon>
        <taxon>Araneae</taxon>
        <taxon>Araneomorphae</taxon>
        <taxon>Entelegynae</taxon>
        <taxon>Araneoidea</taxon>
        <taxon>Araneidae</taxon>
        <taxon>Araneus</taxon>
    </lineage>
</organism>
<evidence type="ECO:0000256" key="1">
    <source>
        <dbReference type="SAM" id="MobiDB-lite"/>
    </source>
</evidence>
<evidence type="ECO:0000313" key="2">
    <source>
        <dbReference type="EMBL" id="GBL92448.1"/>
    </source>
</evidence>
<dbReference type="AlphaFoldDB" id="A0A4Y2BK67"/>
<gene>
    <name evidence="2" type="ORF">AVEN_174729_1</name>
</gene>
<proteinExistence type="predicted"/>
<dbReference type="Proteomes" id="UP000499080">
    <property type="component" value="Unassembled WGS sequence"/>
</dbReference>